<accession>A0ABW1UC54</accession>
<evidence type="ECO:0000313" key="2">
    <source>
        <dbReference type="Proteomes" id="UP001596258"/>
    </source>
</evidence>
<name>A0ABW1UC54_9LACO</name>
<organism evidence="1 2">
    <name type="scientific">Levilactobacillus angrenensis</name>
    <dbReference type="NCBI Taxonomy" id="2486020"/>
    <lineage>
        <taxon>Bacteria</taxon>
        <taxon>Bacillati</taxon>
        <taxon>Bacillota</taxon>
        <taxon>Bacilli</taxon>
        <taxon>Lactobacillales</taxon>
        <taxon>Lactobacillaceae</taxon>
        <taxon>Levilactobacillus</taxon>
    </lineage>
</organism>
<dbReference type="EMBL" id="JBHSSO010000064">
    <property type="protein sequence ID" value="MFC6290170.1"/>
    <property type="molecule type" value="Genomic_DNA"/>
</dbReference>
<proteinExistence type="predicted"/>
<sequence>MMPRVSQSIKRLLQLAYQNNQVTTLIFNNVTYTGTVDYLSTTTVFLGLSAGRTRELPLTEVRQVKLHQSQSWWYLYENPQQ</sequence>
<protein>
    <recommendedName>
        <fullName evidence="3">LSM domain-containing protein</fullName>
    </recommendedName>
</protein>
<evidence type="ECO:0008006" key="3">
    <source>
        <dbReference type="Google" id="ProtNLM"/>
    </source>
</evidence>
<evidence type="ECO:0000313" key="1">
    <source>
        <dbReference type="EMBL" id="MFC6290170.1"/>
    </source>
</evidence>
<gene>
    <name evidence="1" type="ORF">ACFP1M_08310</name>
</gene>
<dbReference type="RefSeq" id="WP_125577155.1">
    <property type="nucleotide sequence ID" value="NZ_JBHSSO010000064.1"/>
</dbReference>
<keyword evidence="2" id="KW-1185">Reference proteome</keyword>
<dbReference type="Proteomes" id="UP001596258">
    <property type="component" value="Unassembled WGS sequence"/>
</dbReference>
<comment type="caution">
    <text evidence="1">The sequence shown here is derived from an EMBL/GenBank/DDBJ whole genome shotgun (WGS) entry which is preliminary data.</text>
</comment>
<reference evidence="2" key="1">
    <citation type="journal article" date="2019" name="Int. J. Syst. Evol. Microbiol.">
        <title>The Global Catalogue of Microorganisms (GCM) 10K type strain sequencing project: providing services to taxonomists for standard genome sequencing and annotation.</title>
        <authorList>
            <consortium name="The Broad Institute Genomics Platform"/>
            <consortium name="The Broad Institute Genome Sequencing Center for Infectious Disease"/>
            <person name="Wu L."/>
            <person name="Ma J."/>
        </authorList>
    </citation>
    <scope>NUCLEOTIDE SEQUENCE [LARGE SCALE GENOMIC DNA]</scope>
    <source>
        <strain evidence="2">CCM 8893</strain>
    </source>
</reference>